<dbReference type="STRING" id="658196.A0A397SVI2"/>
<keyword evidence="3" id="KW-1185">Reference proteome</keyword>
<name>A0A397SVI2_9GLOM</name>
<accession>A0A397SVI2</accession>
<evidence type="ECO:0000313" key="2">
    <source>
        <dbReference type="EMBL" id="RIA88015.1"/>
    </source>
</evidence>
<dbReference type="OrthoDB" id="2312203at2759"/>
<evidence type="ECO:0000313" key="3">
    <source>
        <dbReference type="Proteomes" id="UP000265703"/>
    </source>
</evidence>
<reference evidence="2 3" key="1">
    <citation type="submission" date="2018-06" db="EMBL/GenBank/DDBJ databases">
        <title>Comparative genomics reveals the genomic features of Rhizophagus irregularis, R. cerebriforme, R. diaphanum and Gigaspora rosea, and their symbiotic lifestyle signature.</title>
        <authorList>
            <person name="Morin E."/>
            <person name="San Clemente H."/>
            <person name="Chen E.C.H."/>
            <person name="De La Providencia I."/>
            <person name="Hainaut M."/>
            <person name="Kuo A."/>
            <person name="Kohler A."/>
            <person name="Murat C."/>
            <person name="Tang N."/>
            <person name="Roy S."/>
            <person name="Loubradou J."/>
            <person name="Henrissat B."/>
            <person name="Grigoriev I.V."/>
            <person name="Corradi N."/>
            <person name="Roux C."/>
            <person name="Martin F.M."/>
        </authorList>
    </citation>
    <scope>NUCLEOTIDE SEQUENCE [LARGE SCALE GENOMIC DNA]</scope>
    <source>
        <strain evidence="2 3">DAOM 227022</strain>
    </source>
</reference>
<sequence>MSLKKIIVFIKVIGDSSLQRSPIRKLNPEDCLSNIRKELENNDSINDMLLFSKKENDEFGEIDRKEEENFNLKEIITINDDRNILYLKRLTWKFLSSQCKLNFGRTMSFDEIKTAKKPAFEMKSCEFNLTGVEKYKKGRLEFESEEDWMKKTNLFFNANISLQNIIGLGSSIGRSKDRNFKDEINSTYKEVGKASLKFNKENLVLTDDFKNDVINAIQSGDNRKFREITEEYGQFISTEVILGGRIYFRDDTISLANKVDESKEGSVNINVGSHVKLGSNSSDSKKKSSFYSFDHMRLIGGAHPRGEGFDEKTWIESLKDYQNWRCIEFRNPISIFQFLPDDLRPDLLN</sequence>
<proteinExistence type="predicted"/>
<dbReference type="EMBL" id="QKYT01000283">
    <property type="protein sequence ID" value="RIA88015.1"/>
    <property type="molecule type" value="Genomic_DNA"/>
</dbReference>
<protein>
    <recommendedName>
        <fullName evidence="1">MACPF-like domain-containing protein</fullName>
    </recommendedName>
</protein>
<dbReference type="InterPro" id="IPR054586">
    <property type="entry name" value="MACPF_1_fungal"/>
</dbReference>
<comment type="caution">
    <text evidence="2">The sequence shown here is derived from an EMBL/GenBank/DDBJ whole genome shotgun (WGS) entry which is preliminary data.</text>
</comment>
<dbReference type="AlphaFoldDB" id="A0A397SVI2"/>
<dbReference type="Pfam" id="PF22693">
    <property type="entry name" value="MACPF_1"/>
    <property type="match status" value="1"/>
</dbReference>
<evidence type="ECO:0000259" key="1">
    <source>
        <dbReference type="Pfam" id="PF22693"/>
    </source>
</evidence>
<gene>
    <name evidence="2" type="ORF">C1645_827018</name>
</gene>
<feature type="domain" description="MACPF-like" evidence="1">
    <location>
        <begin position="183"/>
        <end position="344"/>
    </location>
</feature>
<dbReference type="Proteomes" id="UP000265703">
    <property type="component" value="Unassembled WGS sequence"/>
</dbReference>
<organism evidence="2 3">
    <name type="scientific">Glomus cerebriforme</name>
    <dbReference type="NCBI Taxonomy" id="658196"/>
    <lineage>
        <taxon>Eukaryota</taxon>
        <taxon>Fungi</taxon>
        <taxon>Fungi incertae sedis</taxon>
        <taxon>Mucoromycota</taxon>
        <taxon>Glomeromycotina</taxon>
        <taxon>Glomeromycetes</taxon>
        <taxon>Glomerales</taxon>
        <taxon>Glomeraceae</taxon>
        <taxon>Glomus</taxon>
    </lineage>
</organism>